<keyword evidence="6 10" id="KW-0735">Signal-anchor</keyword>
<dbReference type="PANTHER" id="PTHR34128">
    <property type="entry name" value="CYTOCHROME C-TYPE BIOGENESIS PROTEIN CCME HOMOLOG, MITOCHONDRIAL"/>
    <property type="match status" value="1"/>
</dbReference>
<dbReference type="NCBIfam" id="NF009729">
    <property type="entry name" value="PRK13254.1-3"/>
    <property type="match status" value="1"/>
</dbReference>
<proteinExistence type="inferred from homology"/>
<keyword evidence="7 10" id="KW-1133">Transmembrane helix</keyword>
<feature type="binding site" description="covalent" evidence="10">
    <location>
        <position position="123"/>
    </location>
    <ligand>
        <name>heme</name>
        <dbReference type="ChEBI" id="CHEBI:30413"/>
    </ligand>
</feature>
<accession>A0ABU5DXA5</accession>
<keyword evidence="3 10" id="KW-0812">Transmembrane</keyword>
<keyword evidence="2 10" id="KW-0349">Heme</keyword>
<evidence type="ECO:0000256" key="1">
    <source>
        <dbReference type="ARBA" id="ARBA00004370"/>
    </source>
</evidence>
<dbReference type="SUPFAM" id="SSF82093">
    <property type="entry name" value="Heme chaperone CcmE"/>
    <property type="match status" value="1"/>
</dbReference>
<evidence type="ECO:0000256" key="8">
    <source>
        <dbReference type="ARBA" id="ARBA00023004"/>
    </source>
</evidence>
<dbReference type="InterPro" id="IPR036127">
    <property type="entry name" value="CcmE-like_sf"/>
</dbReference>
<feature type="region of interest" description="Disordered" evidence="11">
    <location>
        <begin position="139"/>
        <end position="168"/>
    </location>
</feature>
<keyword evidence="8 10" id="KW-0408">Iron</keyword>
<dbReference type="RefSeq" id="WP_320499982.1">
    <property type="nucleotide sequence ID" value="NZ_JAXCLX010000001.1"/>
</dbReference>
<comment type="function">
    <text evidence="10">Heme chaperone required for the biogenesis of c-type cytochromes. Transiently binds heme delivered by CcmC and transfers the heme to apo-cytochromes in a process facilitated by CcmF and CcmH.</text>
</comment>
<reference evidence="12 13" key="1">
    <citation type="journal article" date="2013" name="Antonie Van Leeuwenhoek">
        <title>Dongia rigui sp. nov., isolated from freshwater of a large wetland in Korea.</title>
        <authorList>
            <person name="Baik K.S."/>
            <person name="Hwang Y.M."/>
            <person name="Choi J.S."/>
            <person name="Kwon J."/>
            <person name="Seong C.N."/>
        </authorList>
    </citation>
    <scope>NUCLEOTIDE SEQUENCE [LARGE SCALE GENOMIC DNA]</scope>
    <source>
        <strain evidence="12 13">04SU4-P</strain>
    </source>
</reference>
<dbReference type="InterPro" id="IPR012340">
    <property type="entry name" value="NA-bd_OB-fold"/>
</dbReference>
<sequence length="168" mass="17714">MKRKTLRLYLVLISLALLGIAATLVLNAFNREIVFFFSPSEIMAEKPVPGRVIRLGGLVETGSVKKLGDGATVSFKVTDLKAATEIAYRGVLPDLFREGQGVVVEGAFNDSGNFVATQVLAKHDENYLPPEVAKALKASGRWQEGAGTPATPAVTPPATSSATSGATQ</sequence>
<feature type="binding site" description="axial binding residue" evidence="10">
    <location>
        <position position="127"/>
    </location>
    <ligand>
        <name>heme</name>
        <dbReference type="ChEBI" id="CHEBI:30413"/>
    </ligand>
    <ligandPart>
        <name>Fe</name>
        <dbReference type="ChEBI" id="CHEBI:18248"/>
    </ligandPart>
</feature>
<dbReference type="Gene3D" id="2.40.50.140">
    <property type="entry name" value="Nucleic acid-binding proteins"/>
    <property type="match status" value="1"/>
</dbReference>
<dbReference type="NCBIfam" id="NF009731">
    <property type="entry name" value="PRK13254.1-5"/>
    <property type="match status" value="1"/>
</dbReference>
<feature type="topological domain" description="Extracellular" evidence="10">
    <location>
        <begin position="29"/>
        <end position="168"/>
    </location>
</feature>
<evidence type="ECO:0000256" key="7">
    <source>
        <dbReference type="ARBA" id="ARBA00022989"/>
    </source>
</evidence>
<dbReference type="NCBIfam" id="NF009727">
    <property type="entry name" value="PRK13254.1-1"/>
    <property type="match status" value="1"/>
</dbReference>
<dbReference type="InterPro" id="IPR004329">
    <property type="entry name" value="CcmE"/>
</dbReference>
<keyword evidence="5 10" id="KW-0201">Cytochrome c-type biogenesis</keyword>
<evidence type="ECO:0000256" key="4">
    <source>
        <dbReference type="ARBA" id="ARBA00022723"/>
    </source>
</evidence>
<evidence type="ECO:0000313" key="13">
    <source>
        <dbReference type="Proteomes" id="UP001271769"/>
    </source>
</evidence>
<comment type="similarity">
    <text evidence="10">Belongs to the CcmE/CycJ family.</text>
</comment>
<evidence type="ECO:0000256" key="6">
    <source>
        <dbReference type="ARBA" id="ARBA00022968"/>
    </source>
</evidence>
<dbReference type="Pfam" id="PF03100">
    <property type="entry name" value="CcmE"/>
    <property type="match status" value="1"/>
</dbReference>
<evidence type="ECO:0000256" key="10">
    <source>
        <dbReference type="HAMAP-Rule" id="MF_01959"/>
    </source>
</evidence>
<dbReference type="EMBL" id="JAXCLX010000001">
    <property type="protein sequence ID" value="MDY0871550.1"/>
    <property type="molecule type" value="Genomic_DNA"/>
</dbReference>
<feature type="compositionally biased region" description="Low complexity" evidence="11">
    <location>
        <begin position="145"/>
        <end position="168"/>
    </location>
</feature>
<organism evidence="12 13">
    <name type="scientific">Dongia rigui</name>
    <dbReference type="NCBI Taxonomy" id="940149"/>
    <lineage>
        <taxon>Bacteria</taxon>
        <taxon>Pseudomonadati</taxon>
        <taxon>Pseudomonadota</taxon>
        <taxon>Alphaproteobacteria</taxon>
        <taxon>Rhodospirillales</taxon>
        <taxon>Dongiaceae</taxon>
        <taxon>Dongia</taxon>
    </lineage>
</organism>
<comment type="subcellular location">
    <subcellularLocation>
        <location evidence="10">Cell membrane</location>
        <topology evidence="10">Single-pass type II membrane protein</topology>
    </subcellularLocation>
    <subcellularLocation>
        <location evidence="1">Membrane</location>
    </subcellularLocation>
</comment>
<dbReference type="HAMAP" id="MF_01959">
    <property type="entry name" value="CcmE"/>
    <property type="match status" value="1"/>
</dbReference>
<keyword evidence="4 10" id="KW-0479">Metal-binding</keyword>
<keyword evidence="10" id="KW-1003">Cell membrane</keyword>
<dbReference type="Proteomes" id="UP001271769">
    <property type="component" value="Unassembled WGS sequence"/>
</dbReference>
<name>A0ABU5DXA5_9PROT</name>
<evidence type="ECO:0000256" key="3">
    <source>
        <dbReference type="ARBA" id="ARBA00022692"/>
    </source>
</evidence>
<feature type="topological domain" description="Cytoplasmic" evidence="10">
    <location>
        <begin position="1"/>
        <end position="7"/>
    </location>
</feature>
<comment type="caution">
    <text evidence="12">The sequence shown here is derived from an EMBL/GenBank/DDBJ whole genome shotgun (WGS) entry which is preliminary data.</text>
</comment>
<evidence type="ECO:0000256" key="11">
    <source>
        <dbReference type="SAM" id="MobiDB-lite"/>
    </source>
</evidence>
<evidence type="ECO:0000313" key="12">
    <source>
        <dbReference type="EMBL" id="MDY0871550.1"/>
    </source>
</evidence>
<keyword evidence="9 10" id="KW-0472">Membrane</keyword>
<keyword evidence="13" id="KW-1185">Reference proteome</keyword>
<evidence type="ECO:0000256" key="5">
    <source>
        <dbReference type="ARBA" id="ARBA00022748"/>
    </source>
</evidence>
<evidence type="ECO:0000256" key="9">
    <source>
        <dbReference type="ARBA" id="ARBA00023136"/>
    </source>
</evidence>
<evidence type="ECO:0000256" key="2">
    <source>
        <dbReference type="ARBA" id="ARBA00022617"/>
    </source>
</evidence>
<protein>
    <recommendedName>
        <fullName evidence="10">Cytochrome c-type biogenesis protein CcmE</fullName>
    </recommendedName>
    <alternativeName>
        <fullName evidence="10">Cytochrome c maturation protein E</fullName>
    </alternativeName>
    <alternativeName>
        <fullName evidence="10">Heme chaperone CcmE</fullName>
    </alternativeName>
</protein>
<gene>
    <name evidence="10 12" type="primary">ccmE</name>
    <name evidence="10" type="synonym">cycJ</name>
    <name evidence="12" type="ORF">SMD31_06435</name>
</gene>
<dbReference type="PANTHER" id="PTHR34128:SF2">
    <property type="entry name" value="CYTOCHROME C-TYPE BIOGENESIS PROTEIN CCME HOMOLOG, MITOCHONDRIAL"/>
    <property type="match status" value="1"/>
</dbReference>